<dbReference type="Pfam" id="PF03564">
    <property type="entry name" value="DUF1759"/>
    <property type="match status" value="1"/>
</dbReference>
<accession>A0A6H5HZI5</accession>
<dbReference type="Proteomes" id="UP000479190">
    <property type="component" value="Unassembled WGS sequence"/>
</dbReference>
<dbReference type="InterPro" id="IPR005312">
    <property type="entry name" value="DUF1759"/>
</dbReference>
<dbReference type="AlphaFoldDB" id="A0A6H5HZI5"/>
<protein>
    <submittedName>
        <fullName evidence="1">Uncharacterized protein</fullName>
    </submittedName>
</protein>
<proteinExistence type="predicted"/>
<evidence type="ECO:0000313" key="1">
    <source>
        <dbReference type="EMBL" id="CAB0030276.1"/>
    </source>
</evidence>
<dbReference type="OrthoDB" id="7676348at2759"/>
<name>A0A6H5HZI5_9HYME</name>
<reference evidence="1 2" key="1">
    <citation type="submission" date="2020-02" db="EMBL/GenBank/DDBJ databases">
        <authorList>
            <person name="Ferguson B K."/>
        </authorList>
    </citation>
    <scope>NUCLEOTIDE SEQUENCE [LARGE SCALE GENOMIC DNA]</scope>
</reference>
<keyword evidence="2" id="KW-1185">Reference proteome</keyword>
<organism evidence="1 2">
    <name type="scientific">Trichogramma brassicae</name>
    <dbReference type="NCBI Taxonomy" id="86971"/>
    <lineage>
        <taxon>Eukaryota</taxon>
        <taxon>Metazoa</taxon>
        <taxon>Ecdysozoa</taxon>
        <taxon>Arthropoda</taxon>
        <taxon>Hexapoda</taxon>
        <taxon>Insecta</taxon>
        <taxon>Pterygota</taxon>
        <taxon>Neoptera</taxon>
        <taxon>Endopterygota</taxon>
        <taxon>Hymenoptera</taxon>
        <taxon>Apocrita</taxon>
        <taxon>Proctotrupomorpha</taxon>
        <taxon>Chalcidoidea</taxon>
        <taxon>Trichogrammatidae</taxon>
        <taxon>Trichogramma</taxon>
    </lineage>
</organism>
<dbReference type="EMBL" id="CADCXV010000447">
    <property type="protein sequence ID" value="CAB0030276.1"/>
    <property type="molecule type" value="Genomic_DNA"/>
</dbReference>
<sequence>MFEYGPVTWFITLSPSEWMWQNRHRHIYTKITVQYQTQSPAFANSKTPNPTTRDPQKMFASILIETAEQHPQGICKESVRISEWNRRISLKGQITELERVVNDRTDQSEPLSHTELASAKARLDRIKVLFESYEELHDELAVLDGAGEENIADFEPIQTRYYNLIGKCELLFPSASTVRNSLNTTSIVSGDKTHRLKLPVADLPKFNGDVTKWLSFKNSFTAMVGTNDISKLQKVMYLQICLQDDALQKISIYNVSEENYESA</sequence>
<gene>
    <name evidence="1" type="ORF">TBRA_LOCUS2283</name>
</gene>
<evidence type="ECO:0000313" key="2">
    <source>
        <dbReference type="Proteomes" id="UP000479190"/>
    </source>
</evidence>